<name>A0A3N4HKP6_ASCIM</name>
<keyword evidence="3" id="KW-1185">Reference proteome</keyword>
<accession>A0A3N4HKP6</accession>
<sequence>MRGFPRIQTPLAPDLTRHASFYTDSTDGESSQDSSESGPGDEYALAAEDQTPRGGTESDRWIVSKLREDRKLPGDRNHGLTVFGLMQHLQNIQFKQIRSLLGTSQDLRVSGDPGECARPELDLAVYFRDLINDETKLSQSTVDSKPVLQHSKQMLHTIYSKFSVLLKFSTVLLKFWEDPGPSQDGDSLWYILRYYAGRDSNGKKTSDEDNWKFAKHFRTKLQVLKTFFDWFQTDPVLGYCFEADPTEHCDDCVEIGSNALIELCENEERWNSWLSTTSATEAARPPSPAVSDASEAFGGSNADMCFGSDSGQDNVDQAPQDVCQDGPET</sequence>
<feature type="compositionally biased region" description="Low complexity" evidence="1">
    <location>
        <begin position="24"/>
        <end position="42"/>
    </location>
</feature>
<feature type="region of interest" description="Disordered" evidence="1">
    <location>
        <begin position="277"/>
        <end position="296"/>
    </location>
</feature>
<dbReference type="AlphaFoldDB" id="A0A3N4HKP6"/>
<evidence type="ECO:0000313" key="2">
    <source>
        <dbReference type="EMBL" id="RPA74415.1"/>
    </source>
</evidence>
<feature type="region of interest" description="Disordered" evidence="1">
    <location>
        <begin position="301"/>
        <end position="329"/>
    </location>
</feature>
<gene>
    <name evidence="2" type="ORF">BJ508DRAFT_340172</name>
</gene>
<protein>
    <submittedName>
        <fullName evidence="2">Uncharacterized protein</fullName>
    </submittedName>
</protein>
<dbReference type="EMBL" id="ML119790">
    <property type="protein sequence ID" value="RPA74415.1"/>
    <property type="molecule type" value="Genomic_DNA"/>
</dbReference>
<proteinExistence type="predicted"/>
<evidence type="ECO:0000313" key="3">
    <source>
        <dbReference type="Proteomes" id="UP000275078"/>
    </source>
</evidence>
<dbReference type="Proteomes" id="UP000275078">
    <property type="component" value="Unassembled WGS sequence"/>
</dbReference>
<feature type="region of interest" description="Disordered" evidence="1">
    <location>
        <begin position="1"/>
        <end position="57"/>
    </location>
</feature>
<organism evidence="2 3">
    <name type="scientific">Ascobolus immersus RN42</name>
    <dbReference type="NCBI Taxonomy" id="1160509"/>
    <lineage>
        <taxon>Eukaryota</taxon>
        <taxon>Fungi</taxon>
        <taxon>Dikarya</taxon>
        <taxon>Ascomycota</taxon>
        <taxon>Pezizomycotina</taxon>
        <taxon>Pezizomycetes</taxon>
        <taxon>Pezizales</taxon>
        <taxon>Ascobolaceae</taxon>
        <taxon>Ascobolus</taxon>
    </lineage>
</organism>
<evidence type="ECO:0000256" key="1">
    <source>
        <dbReference type="SAM" id="MobiDB-lite"/>
    </source>
</evidence>
<reference evidence="2 3" key="1">
    <citation type="journal article" date="2018" name="Nat. Ecol. Evol.">
        <title>Pezizomycetes genomes reveal the molecular basis of ectomycorrhizal truffle lifestyle.</title>
        <authorList>
            <person name="Murat C."/>
            <person name="Payen T."/>
            <person name="Noel B."/>
            <person name="Kuo A."/>
            <person name="Morin E."/>
            <person name="Chen J."/>
            <person name="Kohler A."/>
            <person name="Krizsan K."/>
            <person name="Balestrini R."/>
            <person name="Da Silva C."/>
            <person name="Montanini B."/>
            <person name="Hainaut M."/>
            <person name="Levati E."/>
            <person name="Barry K.W."/>
            <person name="Belfiori B."/>
            <person name="Cichocki N."/>
            <person name="Clum A."/>
            <person name="Dockter R.B."/>
            <person name="Fauchery L."/>
            <person name="Guy J."/>
            <person name="Iotti M."/>
            <person name="Le Tacon F."/>
            <person name="Lindquist E.A."/>
            <person name="Lipzen A."/>
            <person name="Malagnac F."/>
            <person name="Mello A."/>
            <person name="Molinier V."/>
            <person name="Miyauchi S."/>
            <person name="Poulain J."/>
            <person name="Riccioni C."/>
            <person name="Rubini A."/>
            <person name="Sitrit Y."/>
            <person name="Splivallo R."/>
            <person name="Traeger S."/>
            <person name="Wang M."/>
            <person name="Zifcakova L."/>
            <person name="Wipf D."/>
            <person name="Zambonelli A."/>
            <person name="Paolocci F."/>
            <person name="Nowrousian M."/>
            <person name="Ottonello S."/>
            <person name="Baldrian P."/>
            <person name="Spatafora J.W."/>
            <person name="Henrissat B."/>
            <person name="Nagy L.G."/>
            <person name="Aury J.M."/>
            <person name="Wincker P."/>
            <person name="Grigoriev I.V."/>
            <person name="Bonfante P."/>
            <person name="Martin F.M."/>
        </authorList>
    </citation>
    <scope>NUCLEOTIDE SEQUENCE [LARGE SCALE GENOMIC DNA]</scope>
    <source>
        <strain evidence="2 3">RN42</strain>
    </source>
</reference>